<evidence type="ECO:0000313" key="5">
    <source>
        <dbReference type="Proteomes" id="UP000753908"/>
    </source>
</evidence>
<evidence type="ECO:0000259" key="2">
    <source>
        <dbReference type="Pfam" id="PF00656"/>
    </source>
</evidence>
<organism evidence="4 5">
    <name type="scientific">Symplocastrum torsivum CPER-KK1</name>
    <dbReference type="NCBI Taxonomy" id="450513"/>
    <lineage>
        <taxon>Bacteria</taxon>
        <taxon>Bacillati</taxon>
        <taxon>Cyanobacteriota</taxon>
        <taxon>Cyanophyceae</taxon>
        <taxon>Oscillatoriophycideae</taxon>
        <taxon>Oscillatoriales</taxon>
        <taxon>Microcoleaceae</taxon>
        <taxon>Symplocastrum</taxon>
    </lineage>
</organism>
<dbReference type="GO" id="GO:0004197">
    <property type="term" value="F:cysteine-type endopeptidase activity"/>
    <property type="evidence" value="ECO:0007669"/>
    <property type="project" value="InterPro"/>
</dbReference>
<dbReference type="PANTHER" id="PTHR23150">
    <property type="entry name" value="SULFATASE MODIFYING FACTOR 1, 2"/>
    <property type="match status" value="1"/>
</dbReference>
<dbReference type="InterPro" id="IPR011600">
    <property type="entry name" value="Pept_C14_caspase"/>
</dbReference>
<evidence type="ECO:0000313" key="4">
    <source>
        <dbReference type="EMBL" id="MBW4547917.1"/>
    </source>
</evidence>
<dbReference type="Pfam" id="PF00656">
    <property type="entry name" value="Peptidase_C14"/>
    <property type="match status" value="1"/>
</dbReference>
<dbReference type="InterPro" id="IPR016187">
    <property type="entry name" value="CTDL_fold"/>
</dbReference>
<sequence length="665" mass="74811">MTKVALLIGVSEYEPGLNPLPGAVKDVEAMQRVLVHPEMGGFAEENITVLKNPQRQAIEDAIYKLFDNRQKDDLLLFYFSGHGVKDESGKLYLSSRTTYKNNGKLFKPSAVAASTLHESINESKSQRQVVILDCCFSGAIAKGMSVKDDGTVNVQEQLGGKGRAILTSSTSTQYSFEQEGSELSIYTRYLVEGIEKGAADLDNDGWISVDELHEYANSKVREAAPAMTPEFYPVQEGHKILLAKSPKDDPKLKYRKELESRAKQGQGQLSVFARKLLNSKRDEWGISAEEALVIEIQVLQPFREYQRKLKEYEQALIEAVQIEYPFSESAQADLRDYQQHLALLHEDIAEIEARVIAPKQAEYELRLKQAKIKTEPFEFEVATVSIVKKPRWFGEKGTCDINRSRKRAEFFAEDLGNGITLELVAIPGGTFLMGSPESEPERSDSESPQHTVTIQPFFMGKFPVTQAQWQAVASLPKVNIDLKSDPSGFKGAKRPVEQVSWNDAVEFCRRLSKATGREYRLPSEAEWEYACRAGKTTPFHFGETITTDLANYNGNYTYGSGSTGQYHQQTTRVGRFPANAFGLHDMHGNVWEWCQDTWHENYNGAPTDGSAWVDENANENRMILRGGSWLNDPWYCRSASRLSVNAEIRNDLNGFRVVCGEPRTF</sequence>
<feature type="domain" description="Peptidase C14 caspase" evidence="2">
    <location>
        <begin position="3"/>
        <end position="229"/>
    </location>
</feature>
<dbReference type="SUPFAM" id="SSF52129">
    <property type="entry name" value="Caspase-like"/>
    <property type="match status" value="1"/>
</dbReference>
<dbReference type="PANTHER" id="PTHR23150:SF35">
    <property type="entry name" value="BLL6746 PROTEIN"/>
    <property type="match status" value="1"/>
</dbReference>
<dbReference type="Gene3D" id="3.40.50.1460">
    <property type="match status" value="1"/>
</dbReference>
<dbReference type="Pfam" id="PF03781">
    <property type="entry name" value="FGE-sulfatase"/>
    <property type="match status" value="1"/>
</dbReference>
<protein>
    <submittedName>
        <fullName evidence="4">SUMF1/EgtB/PvdO family nonheme iron enzyme</fullName>
    </submittedName>
</protein>
<proteinExistence type="predicted"/>
<gene>
    <name evidence="4" type="ORF">KME25_26255</name>
</gene>
<dbReference type="SUPFAM" id="SSF56436">
    <property type="entry name" value="C-type lectin-like"/>
    <property type="match status" value="1"/>
</dbReference>
<dbReference type="NCBIfam" id="NF047832">
    <property type="entry name" value="caspase_w_EACC1"/>
    <property type="match status" value="1"/>
</dbReference>
<dbReference type="InterPro" id="IPR029030">
    <property type="entry name" value="Caspase-like_dom_sf"/>
</dbReference>
<dbReference type="EMBL" id="JAHHIF010000051">
    <property type="protein sequence ID" value="MBW4547917.1"/>
    <property type="molecule type" value="Genomic_DNA"/>
</dbReference>
<dbReference type="InterPro" id="IPR005532">
    <property type="entry name" value="SUMF_dom"/>
</dbReference>
<evidence type="ECO:0000256" key="1">
    <source>
        <dbReference type="SAM" id="Coils"/>
    </source>
</evidence>
<dbReference type="PROSITE" id="PS00018">
    <property type="entry name" value="EF_HAND_1"/>
    <property type="match status" value="1"/>
</dbReference>
<dbReference type="AlphaFoldDB" id="A0A951UCG3"/>
<evidence type="ECO:0000259" key="3">
    <source>
        <dbReference type="Pfam" id="PF03781"/>
    </source>
</evidence>
<reference evidence="4" key="2">
    <citation type="journal article" date="2022" name="Microbiol. Resour. Announc.">
        <title>Metagenome Sequencing to Explore Phylogenomics of Terrestrial Cyanobacteria.</title>
        <authorList>
            <person name="Ward R.D."/>
            <person name="Stajich J.E."/>
            <person name="Johansen J.R."/>
            <person name="Huntemann M."/>
            <person name="Clum A."/>
            <person name="Foster B."/>
            <person name="Foster B."/>
            <person name="Roux S."/>
            <person name="Palaniappan K."/>
            <person name="Varghese N."/>
            <person name="Mukherjee S."/>
            <person name="Reddy T.B.K."/>
            <person name="Daum C."/>
            <person name="Copeland A."/>
            <person name="Chen I.A."/>
            <person name="Ivanova N.N."/>
            <person name="Kyrpides N.C."/>
            <person name="Shapiro N."/>
            <person name="Eloe-Fadrosh E.A."/>
            <person name="Pietrasiak N."/>
        </authorList>
    </citation>
    <scope>NUCLEOTIDE SEQUENCE</scope>
    <source>
        <strain evidence="4">CPER-KK1</strain>
    </source>
</reference>
<dbReference type="Proteomes" id="UP000753908">
    <property type="component" value="Unassembled WGS sequence"/>
</dbReference>
<accession>A0A951UCG3</accession>
<dbReference type="InterPro" id="IPR051043">
    <property type="entry name" value="Sulfatase_Mod_Factor_Kinase"/>
</dbReference>
<dbReference type="InterPro" id="IPR018247">
    <property type="entry name" value="EF_Hand_1_Ca_BS"/>
</dbReference>
<dbReference type="GO" id="GO:0120147">
    <property type="term" value="F:formylglycine-generating oxidase activity"/>
    <property type="evidence" value="ECO:0007669"/>
    <property type="project" value="TreeGrafter"/>
</dbReference>
<feature type="coiled-coil region" evidence="1">
    <location>
        <begin position="302"/>
        <end position="354"/>
    </location>
</feature>
<dbReference type="InterPro" id="IPR042095">
    <property type="entry name" value="SUMF_sf"/>
</dbReference>
<reference evidence="4" key="1">
    <citation type="submission" date="2021-05" db="EMBL/GenBank/DDBJ databases">
        <authorList>
            <person name="Pietrasiak N."/>
            <person name="Ward R."/>
            <person name="Stajich J.E."/>
            <person name="Kurbessoian T."/>
        </authorList>
    </citation>
    <scope>NUCLEOTIDE SEQUENCE</scope>
    <source>
        <strain evidence="4">CPER-KK1</strain>
    </source>
</reference>
<dbReference type="GO" id="GO:0006508">
    <property type="term" value="P:proteolysis"/>
    <property type="evidence" value="ECO:0007669"/>
    <property type="project" value="InterPro"/>
</dbReference>
<name>A0A951UCG3_9CYAN</name>
<keyword evidence="1" id="KW-0175">Coiled coil</keyword>
<dbReference type="Gene3D" id="3.90.1580.10">
    <property type="entry name" value="paralog of FGE (formylglycine-generating enzyme)"/>
    <property type="match status" value="1"/>
</dbReference>
<feature type="domain" description="Sulfatase-modifying factor enzyme-like" evidence="3">
    <location>
        <begin position="422"/>
        <end position="658"/>
    </location>
</feature>
<comment type="caution">
    <text evidence="4">The sequence shown here is derived from an EMBL/GenBank/DDBJ whole genome shotgun (WGS) entry which is preliminary data.</text>
</comment>